<accession>A0A5K3FZD9</accession>
<protein>
    <submittedName>
        <fullName evidence="1">DUF663 domain-containing protein</fullName>
    </submittedName>
</protein>
<sequence>MYPDGFVGTFGVAHVAECEDVCFRFSQGVNVAVFYPSKTSATKGFCNCYEKTPTPFSVKLAVDAHPGVVLKAYCMLRKFALPK</sequence>
<proteinExistence type="predicted"/>
<dbReference type="WBParaSite" id="MCU_013612-RA">
    <property type="protein sequence ID" value="MCU_013612-RA"/>
    <property type="gene ID" value="MCU_013612"/>
</dbReference>
<name>A0A5K3FZD9_MESCO</name>
<evidence type="ECO:0000313" key="1">
    <source>
        <dbReference type="WBParaSite" id="MCU_013612-RA"/>
    </source>
</evidence>
<reference evidence="1" key="1">
    <citation type="submission" date="2019-11" db="UniProtKB">
        <authorList>
            <consortium name="WormBaseParasite"/>
        </authorList>
    </citation>
    <scope>IDENTIFICATION</scope>
</reference>
<organism evidence="1">
    <name type="scientific">Mesocestoides corti</name>
    <name type="common">Flatworm</name>
    <dbReference type="NCBI Taxonomy" id="53468"/>
    <lineage>
        <taxon>Eukaryota</taxon>
        <taxon>Metazoa</taxon>
        <taxon>Spiralia</taxon>
        <taxon>Lophotrochozoa</taxon>
        <taxon>Platyhelminthes</taxon>
        <taxon>Cestoda</taxon>
        <taxon>Eucestoda</taxon>
        <taxon>Cyclophyllidea</taxon>
        <taxon>Mesocestoididae</taxon>
        <taxon>Mesocestoides</taxon>
    </lineage>
</organism>
<dbReference type="AlphaFoldDB" id="A0A5K3FZD9"/>